<keyword evidence="1" id="KW-1133">Transmembrane helix</keyword>
<comment type="caution">
    <text evidence="2">The sequence shown here is derived from an EMBL/GenBank/DDBJ whole genome shotgun (WGS) entry which is preliminary data.</text>
</comment>
<dbReference type="EMBL" id="JAVFKD010000015">
    <property type="protein sequence ID" value="KAK5988970.1"/>
    <property type="molecule type" value="Genomic_DNA"/>
</dbReference>
<keyword evidence="1" id="KW-0472">Membrane</keyword>
<reference evidence="2 3" key="1">
    <citation type="submission" date="2024-01" db="EMBL/GenBank/DDBJ databases">
        <title>Complete genome of Cladobotryum mycophilum ATHUM6906.</title>
        <authorList>
            <person name="Christinaki A.C."/>
            <person name="Myridakis A.I."/>
            <person name="Kouvelis V.N."/>
        </authorList>
    </citation>
    <scope>NUCLEOTIDE SEQUENCE [LARGE SCALE GENOMIC DNA]</scope>
    <source>
        <strain evidence="2 3">ATHUM6906</strain>
    </source>
</reference>
<keyword evidence="1" id="KW-0812">Transmembrane</keyword>
<evidence type="ECO:0000313" key="2">
    <source>
        <dbReference type="EMBL" id="KAK5988970.1"/>
    </source>
</evidence>
<dbReference type="Proteomes" id="UP001338125">
    <property type="component" value="Unassembled WGS sequence"/>
</dbReference>
<sequence length="71" mass="8324">MQAQAVHGLEEQAQQDARHPPRFPCLLGREIIRRWRNLSRIVRICIVLLILFCIGWIVASQLWKSDLDEES</sequence>
<organism evidence="2 3">
    <name type="scientific">Cladobotryum mycophilum</name>
    <dbReference type="NCBI Taxonomy" id="491253"/>
    <lineage>
        <taxon>Eukaryota</taxon>
        <taxon>Fungi</taxon>
        <taxon>Dikarya</taxon>
        <taxon>Ascomycota</taxon>
        <taxon>Pezizomycotina</taxon>
        <taxon>Sordariomycetes</taxon>
        <taxon>Hypocreomycetidae</taxon>
        <taxon>Hypocreales</taxon>
        <taxon>Hypocreaceae</taxon>
        <taxon>Cladobotryum</taxon>
    </lineage>
</organism>
<proteinExistence type="predicted"/>
<feature type="transmembrane region" description="Helical" evidence="1">
    <location>
        <begin position="41"/>
        <end position="63"/>
    </location>
</feature>
<keyword evidence="3" id="KW-1185">Reference proteome</keyword>
<name>A0ABR0SAZ9_9HYPO</name>
<evidence type="ECO:0000256" key="1">
    <source>
        <dbReference type="SAM" id="Phobius"/>
    </source>
</evidence>
<evidence type="ECO:0000313" key="3">
    <source>
        <dbReference type="Proteomes" id="UP001338125"/>
    </source>
</evidence>
<protein>
    <submittedName>
        <fullName evidence="2">Uncharacterized protein</fullName>
    </submittedName>
</protein>
<gene>
    <name evidence="2" type="ORF">PT974_10468</name>
</gene>
<accession>A0ABR0SAZ9</accession>